<feature type="domain" description="Prenyltransferase alpha-alpha toroid" evidence="2">
    <location>
        <begin position="165"/>
        <end position="236"/>
    </location>
</feature>
<dbReference type="CDD" id="cd00688">
    <property type="entry name" value="ISOPREN_C2_like"/>
    <property type="match status" value="1"/>
</dbReference>
<keyword evidence="1" id="KW-0677">Repeat</keyword>
<evidence type="ECO:0000313" key="4">
    <source>
        <dbReference type="Proteomes" id="UP000317648"/>
    </source>
</evidence>
<dbReference type="RefSeq" id="WP_145055449.1">
    <property type="nucleotide sequence ID" value="NZ_CP036433.1"/>
</dbReference>
<evidence type="ECO:0000313" key="3">
    <source>
        <dbReference type="EMBL" id="QDU96810.1"/>
    </source>
</evidence>
<dbReference type="Pfam" id="PF00432">
    <property type="entry name" value="Prenyltrans"/>
    <property type="match status" value="2"/>
</dbReference>
<sequence length="357" mass="39401">MTHVSRRVLLQQAFLAGVGSLALPRLLQAQIGDLEQNPEWNADLVTTQTQRAIDQGLAYLASRQSENGSFGGIGGNEYGRNVAVVSLAGLAFMSAGNMPGRGPHGENVTRCLEYIDDNTLESGLICYQPAASHGPMYGHGFATLFLAEAYGMTPDTSVRDKLAQSVKLIIEAQNPDGGWRYLPQSEDADLSVTICQIMALRAARNAGVYVPNETIDLCTEYVKRSQNPDGGFTYQLNGGPSLFPRSAAGVVALYSAGVYDSDEITKGLDYLMNHVPRHNDGFTRDNHYYYGQYYAVQAMWHAGGKHWSTWYPAIRDELMSRQLKDGYWRDQVGSEYATAMACIILQMPNNYLPIFQR</sequence>
<dbReference type="GO" id="GO:0016740">
    <property type="term" value="F:transferase activity"/>
    <property type="evidence" value="ECO:0007669"/>
    <property type="project" value="UniProtKB-KW"/>
</dbReference>
<dbReference type="SUPFAM" id="SSF48239">
    <property type="entry name" value="Terpenoid cyclases/Protein prenyltransferases"/>
    <property type="match status" value="2"/>
</dbReference>
<dbReference type="EMBL" id="CP036433">
    <property type="protein sequence ID" value="QDU96810.1"/>
    <property type="molecule type" value="Genomic_DNA"/>
</dbReference>
<name>A0A518DY90_9BACT</name>
<reference evidence="3 4" key="1">
    <citation type="submission" date="2019-02" db="EMBL/GenBank/DDBJ databases">
        <title>Deep-cultivation of Planctomycetes and their phenomic and genomic characterization uncovers novel biology.</title>
        <authorList>
            <person name="Wiegand S."/>
            <person name="Jogler M."/>
            <person name="Boedeker C."/>
            <person name="Pinto D."/>
            <person name="Vollmers J."/>
            <person name="Rivas-Marin E."/>
            <person name="Kohn T."/>
            <person name="Peeters S.H."/>
            <person name="Heuer A."/>
            <person name="Rast P."/>
            <person name="Oberbeckmann S."/>
            <person name="Bunk B."/>
            <person name="Jeske O."/>
            <person name="Meyerdierks A."/>
            <person name="Storesund J.E."/>
            <person name="Kallscheuer N."/>
            <person name="Luecker S."/>
            <person name="Lage O.M."/>
            <person name="Pohl T."/>
            <person name="Merkel B.J."/>
            <person name="Hornburger P."/>
            <person name="Mueller R.-W."/>
            <person name="Bruemmer F."/>
            <person name="Labrenz M."/>
            <person name="Spormann A.M."/>
            <person name="Op den Camp H."/>
            <person name="Overmann J."/>
            <person name="Amann R."/>
            <person name="Jetten M.S.M."/>
            <person name="Mascher T."/>
            <person name="Medema M.H."/>
            <person name="Devos D.P."/>
            <person name="Kaster A.-K."/>
            <person name="Ovreas L."/>
            <person name="Rohde M."/>
            <person name="Galperin M.Y."/>
            <person name="Jogler C."/>
        </authorList>
    </citation>
    <scope>NUCLEOTIDE SEQUENCE [LARGE SCALE GENOMIC DNA]</scope>
    <source>
        <strain evidence="3 4">Pla85_3_4</strain>
    </source>
</reference>
<dbReference type="InterPro" id="IPR001330">
    <property type="entry name" value="Prenyltrans"/>
</dbReference>
<dbReference type="AlphaFoldDB" id="A0A518DY90"/>
<dbReference type="Gene3D" id="1.50.10.20">
    <property type="match status" value="2"/>
</dbReference>
<dbReference type="InterPro" id="IPR008930">
    <property type="entry name" value="Terpenoid_cyclase/PrenylTrfase"/>
</dbReference>
<organism evidence="3 4">
    <name type="scientific">Lignipirellula cremea</name>
    <dbReference type="NCBI Taxonomy" id="2528010"/>
    <lineage>
        <taxon>Bacteria</taxon>
        <taxon>Pseudomonadati</taxon>
        <taxon>Planctomycetota</taxon>
        <taxon>Planctomycetia</taxon>
        <taxon>Pirellulales</taxon>
        <taxon>Pirellulaceae</taxon>
        <taxon>Lignipirellula</taxon>
    </lineage>
</organism>
<evidence type="ECO:0000256" key="1">
    <source>
        <dbReference type="ARBA" id="ARBA00022737"/>
    </source>
</evidence>
<dbReference type="KEGG" id="lcre:Pla8534_46310"/>
<keyword evidence="3" id="KW-0808">Transferase</keyword>
<feature type="domain" description="Prenyltransferase alpha-alpha toroid" evidence="2">
    <location>
        <begin position="55"/>
        <end position="149"/>
    </location>
</feature>
<keyword evidence="4" id="KW-1185">Reference proteome</keyword>
<accession>A0A518DY90</accession>
<dbReference type="InterPro" id="IPR006311">
    <property type="entry name" value="TAT_signal"/>
</dbReference>
<evidence type="ECO:0000259" key="2">
    <source>
        <dbReference type="Pfam" id="PF00432"/>
    </source>
</evidence>
<protein>
    <submittedName>
        <fullName evidence="3">Prenyltransferase and squalene oxidase repeat protein</fullName>
    </submittedName>
</protein>
<gene>
    <name evidence="3" type="ORF">Pla8534_46310</name>
</gene>
<proteinExistence type="predicted"/>
<dbReference type="Proteomes" id="UP000317648">
    <property type="component" value="Chromosome"/>
</dbReference>
<dbReference type="OrthoDB" id="265313at2"/>
<dbReference type="PROSITE" id="PS51318">
    <property type="entry name" value="TAT"/>
    <property type="match status" value="1"/>
</dbReference>